<reference evidence="1" key="1">
    <citation type="submission" date="2024-04" db="EMBL/GenBank/DDBJ databases">
        <authorList>
            <person name="Soro O."/>
            <person name="Kigen C."/>
            <person name="Nyerere A."/>
            <person name="Musila L."/>
        </authorList>
    </citation>
    <scope>NUCLEOTIDE SEQUENCE</scope>
</reference>
<sequence>MSKLVCLFNKLFNTWLTCKVLFKNTLCFFYSYT</sequence>
<dbReference type="EMBL" id="PP582187">
    <property type="protein sequence ID" value="WZP35785.1"/>
    <property type="molecule type" value="Genomic_DNA"/>
</dbReference>
<proteinExistence type="predicted"/>
<dbReference type="Proteomes" id="UP001432787">
    <property type="component" value="Segment"/>
</dbReference>
<organism evidence="1 2">
    <name type="scientific">Enterococcus phage vB_Efs6_KEN16</name>
    <dbReference type="NCBI Taxonomy" id="3138325"/>
    <lineage>
        <taxon>Viruses</taxon>
        <taxon>Duplodnaviria</taxon>
        <taxon>Heunggongvirae</taxon>
        <taxon>Uroviricota</taxon>
        <taxon>Caudoviricetes</taxon>
        <taxon>Herelleviridae</taxon>
        <taxon>Brockvirinae</taxon>
        <taxon>Kochikohdavirus</taxon>
    </lineage>
</organism>
<evidence type="ECO:0000313" key="2">
    <source>
        <dbReference type="Proteomes" id="UP001432787"/>
    </source>
</evidence>
<evidence type="ECO:0000313" key="1">
    <source>
        <dbReference type="EMBL" id="WZP35785.1"/>
    </source>
</evidence>
<accession>A0AAX4PTI8</accession>
<protein>
    <submittedName>
        <fullName evidence="1">Uncharacterized protein</fullName>
    </submittedName>
</protein>
<name>A0AAX4PTI8_9CAUD</name>